<name>A0A068S8V7_9FUNG</name>
<dbReference type="EMBL" id="CBTN010000048">
    <property type="protein sequence ID" value="CDH57676.1"/>
    <property type="molecule type" value="Genomic_DNA"/>
</dbReference>
<protein>
    <submittedName>
        <fullName evidence="1">Uncharacterized protein</fullName>
    </submittedName>
</protein>
<dbReference type="VEuPathDB" id="FungiDB:LCOR_08586.1"/>
<dbReference type="Proteomes" id="UP000027586">
    <property type="component" value="Unassembled WGS sequence"/>
</dbReference>
<reference evidence="1" key="1">
    <citation type="submission" date="2013-08" db="EMBL/GenBank/DDBJ databases">
        <title>Gene expansion shapes genome architecture in the human pathogen Lichtheimia corymbifera: an evolutionary genomics analysis in the ancient terrestrial Mucorales (Mucoromycotina).</title>
        <authorList>
            <person name="Schwartze V.U."/>
            <person name="Winter S."/>
            <person name="Shelest E."/>
            <person name="Marcet-Houben M."/>
            <person name="Horn F."/>
            <person name="Wehner S."/>
            <person name="Hoffmann K."/>
            <person name="Riege K."/>
            <person name="Sammeth M."/>
            <person name="Nowrousian M."/>
            <person name="Valiante V."/>
            <person name="Linde J."/>
            <person name="Jacobsen I.D."/>
            <person name="Marz M."/>
            <person name="Brakhage A.A."/>
            <person name="Gabaldon T."/>
            <person name="Bocker S."/>
            <person name="Voigt K."/>
        </authorList>
    </citation>
    <scope>NUCLEOTIDE SEQUENCE [LARGE SCALE GENOMIC DNA]</scope>
    <source>
        <strain evidence="1">FSU 9682</strain>
    </source>
</reference>
<organism evidence="1 2">
    <name type="scientific">Lichtheimia corymbifera JMRC:FSU:9682</name>
    <dbReference type="NCBI Taxonomy" id="1263082"/>
    <lineage>
        <taxon>Eukaryota</taxon>
        <taxon>Fungi</taxon>
        <taxon>Fungi incertae sedis</taxon>
        <taxon>Mucoromycota</taxon>
        <taxon>Mucoromycotina</taxon>
        <taxon>Mucoromycetes</taxon>
        <taxon>Mucorales</taxon>
        <taxon>Lichtheimiaceae</taxon>
        <taxon>Lichtheimia</taxon>
    </lineage>
</organism>
<evidence type="ECO:0000313" key="1">
    <source>
        <dbReference type="EMBL" id="CDH57676.1"/>
    </source>
</evidence>
<evidence type="ECO:0000313" key="2">
    <source>
        <dbReference type="Proteomes" id="UP000027586"/>
    </source>
</evidence>
<dbReference type="AlphaFoldDB" id="A0A068S8V7"/>
<comment type="caution">
    <text evidence="1">The sequence shown here is derived from an EMBL/GenBank/DDBJ whole genome shotgun (WGS) entry which is preliminary data.</text>
</comment>
<proteinExistence type="predicted"/>
<sequence length="130" mass="14598">MQTYVSSNMLSSIDNDDSNCDQPNVLALTTPIKKSVDLVRDLPWEIVKCHIVPRIFGEGRPIVGLNQPYSYLDVCSTWTKRIISADDSIHFILSVDHPLSEHHRTRLRMMAPGIKSLTLPDLGACNIPEL</sequence>
<keyword evidence="2" id="KW-1185">Reference proteome</keyword>
<gene>
    <name evidence="1" type="ORF">LCOR_08586.1</name>
</gene>
<accession>A0A068S8V7</accession>